<dbReference type="RefSeq" id="WP_076742921.1">
    <property type="nucleotide sequence ID" value="NZ_MPSB01000001.1"/>
</dbReference>
<organism evidence="4 5">
    <name type="scientific">Sphingomonas jeddahensis</name>
    <dbReference type="NCBI Taxonomy" id="1915074"/>
    <lineage>
        <taxon>Bacteria</taxon>
        <taxon>Pseudomonadati</taxon>
        <taxon>Pseudomonadota</taxon>
        <taxon>Alphaproteobacteria</taxon>
        <taxon>Sphingomonadales</taxon>
        <taxon>Sphingomonadaceae</taxon>
        <taxon>Sphingomonas</taxon>
    </lineage>
</organism>
<reference evidence="4 5" key="1">
    <citation type="submission" date="2016-11" db="EMBL/GenBank/DDBJ databases">
        <title>Genome sequence of Sphingomonas jeddahensis G39.</title>
        <authorList>
            <person name="Poehlein A."/>
            <person name="Wuebbeler J.H."/>
            <person name="Steinbuechel A."/>
            <person name="Daniel R."/>
        </authorList>
    </citation>
    <scope>NUCLEOTIDE SEQUENCE [LARGE SCALE GENOMIC DNA]</scope>
    <source>
        <strain evidence="4 5">G39</strain>
    </source>
</reference>
<dbReference type="InterPro" id="IPR001647">
    <property type="entry name" value="HTH_TetR"/>
</dbReference>
<sequence>MIQAAREAFAANGFHGTGVAQIAHASGIAVGQIYRDFANKEAIVAAIVERDLEDFLSEQGLCAAGAAGDPEAVRAWIGNFVACKEPESGGRLVAEIMAEASRNDRIAEIVRNVNERMSQELSSALRLLVPASVSPARFECVAEMIQTIAAGVFQRRITEQDQPSSEAIRSLMGCINAAIDGLQREEQPA</sequence>
<protein>
    <submittedName>
        <fullName evidence="4">Fatty acid metabolism regulator protein</fullName>
    </submittedName>
</protein>
<keyword evidence="1 2" id="KW-0238">DNA-binding</keyword>
<evidence type="ECO:0000256" key="1">
    <source>
        <dbReference type="ARBA" id="ARBA00023125"/>
    </source>
</evidence>
<dbReference type="EMBL" id="MPSB01000001">
    <property type="protein sequence ID" value="ONF97450.1"/>
    <property type="molecule type" value="Genomic_DNA"/>
</dbReference>
<dbReference type="SUPFAM" id="SSF48498">
    <property type="entry name" value="Tetracyclin repressor-like, C-terminal domain"/>
    <property type="match status" value="1"/>
</dbReference>
<keyword evidence="5" id="KW-1185">Reference proteome</keyword>
<feature type="DNA-binding region" description="H-T-H motif" evidence="2">
    <location>
        <begin position="18"/>
        <end position="37"/>
    </location>
</feature>
<evidence type="ECO:0000256" key="2">
    <source>
        <dbReference type="PROSITE-ProRule" id="PRU00335"/>
    </source>
</evidence>
<dbReference type="GO" id="GO:0000976">
    <property type="term" value="F:transcription cis-regulatory region binding"/>
    <property type="evidence" value="ECO:0007669"/>
    <property type="project" value="TreeGrafter"/>
</dbReference>
<dbReference type="InterPro" id="IPR036271">
    <property type="entry name" value="Tet_transcr_reg_TetR-rel_C_sf"/>
</dbReference>
<dbReference type="Pfam" id="PF00440">
    <property type="entry name" value="TetR_N"/>
    <property type="match status" value="1"/>
</dbReference>
<name>A0A1V2EXX0_9SPHN</name>
<dbReference type="PANTHER" id="PTHR30055:SF146">
    <property type="entry name" value="HTH-TYPE TRANSCRIPTIONAL DUAL REGULATOR CECR"/>
    <property type="match status" value="1"/>
</dbReference>
<evidence type="ECO:0000259" key="3">
    <source>
        <dbReference type="PROSITE" id="PS50977"/>
    </source>
</evidence>
<proteinExistence type="predicted"/>
<evidence type="ECO:0000313" key="5">
    <source>
        <dbReference type="Proteomes" id="UP000188729"/>
    </source>
</evidence>
<dbReference type="PROSITE" id="PS50977">
    <property type="entry name" value="HTH_TETR_2"/>
    <property type="match status" value="1"/>
</dbReference>
<accession>A0A1V2EXX0</accession>
<dbReference type="GO" id="GO:0003700">
    <property type="term" value="F:DNA-binding transcription factor activity"/>
    <property type="evidence" value="ECO:0007669"/>
    <property type="project" value="TreeGrafter"/>
</dbReference>
<dbReference type="SUPFAM" id="SSF46689">
    <property type="entry name" value="Homeodomain-like"/>
    <property type="match status" value="1"/>
</dbReference>
<dbReference type="Gene3D" id="1.10.357.10">
    <property type="entry name" value="Tetracycline Repressor, domain 2"/>
    <property type="match status" value="1"/>
</dbReference>
<dbReference type="STRING" id="1915074.SPHI_00800"/>
<dbReference type="AlphaFoldDB" id="A0A1V2EXX0"/>
<dbReference type="OrthoDB" id="9808189at2"/>
<dbReference type="Proteomes" id="UP000188729">
    <property type="component" value="Unassembled WGS sequence"/>
</dbReference>
<dbReference type="InterPro" id="IPR009057">
    <property type="entry name" value="Homeodomain-like_sf"/>
</dbReference>
<gene>
    <name evidence="4" type="primary">fadR</name>
    <name evidence="4" type="ORF">SPHI_00800</name>
</gene>
<dbReference type="PRINTS" id="PR00455">
    <property type="entry name" value="HTHTETR"/>
</dbReference>
<evidence type="ECO:0000313" key="4">
    <source>
        <dbReference type="EMBL" id="ONF97450.1"/>
    </source>
</evidence>
<feature type="domain" description="HTH tetR-type" evidence="3">
    <location>
        <begin position="1"/>
        <end position="55"/>
    </location>
</feature>
<dbReference type="PANTHER" id="PTHR30055">
    <property type="entry name" value="HTH-TYPE TRANSCRIPTIONAL REGULATOR RUTR"/>
    <property type="match status" value="1"/>
</dbReference>
<comment type="caution">
    <text evidence="4">The sequence shown here is derived from an EMBL/GenBank/DDBJ whole genome shotgun (WGS) entry which is preliminary data.</text>
</comment>
<dbReference type="InterPro" id="IPR050109">
    <property type="entry name" value="HTH-type_TetR-like_transc_reg"/>
</dbReference>